<dbReference type="AlphaFoldDB" id="A0A1I0GL11"/>
<dbReference type="EMBL" id="FOIM01000026">
    <property type="protein sequence ID" value="SEU05045.1"/>
    <property type="molecule type" value="Genomic_DNA"/>
</dbReference>
<proteinExistence type="predicted"/>
<sequence>MTAHERRAAVAAKYGTLIGRNLYSQPLRDYCFRKHKDGNYYSDCSSSICYTYQEAGEGWGITNTAGMYTSSRLETVDVPISDGVPAADCLRPGDMLLYAGNDASRPKRIGHVEMVYSMDGDKVILCGHGSGRPSYKDMAAYCRSRYNTLAPGGWRKGLVCVRRYIPDDAEPVQPAYIPGWHQEEDGWRYYLGTDGFFVRNAWYQDTNGKWYWFDGTGRMVHDTWYWYKDHWYYLGGDGAMCTGRLTLDGKWYVLDDEGRMITEPVTLTPDKDGALRYPGLGE</sequence>
<dbReference type="Proteomes" id="UP000198508">
    <property type="component" value="Unassembled WGS sequence"/>
</dbReference>
<protein>
    <submittedName>
        <fullName evidence="3">Putative cell wall binding repeat-containing protein</fullName>
    </submittedName>
</protein>
<keyword evidence="5" id="KW-1185">Reference proteome</keyword>
<reference evidence="5" key="1">
    <citation type="submission" date="2016-10" db="EMBL/GenBank/DDBJ databases">
        <authorList>
            <person name="Varghese N."/>
            <person name="Submissions S."/>
        </authorList>
    </citation>
    <scope>NUCLEOTIDE SEQUENCE [LARGE SCALE GENOMIC DNA]</scope>
    <source>
        <strain evidence="5">NLAE-zl-G277</strain>
    </source>
</reference>
<dbReference type="STRING" id="460384.SAMN05216313_1125"/>
<dbReference type="EMBL" id="FOIM01000012">
    <property type="protein sequence ID" value="SET70760.1"/>
    <property type="molecule type" value="Genomic_DNA"/>
</dbReference>
<dbReference type="Gene3D" id="3.90.1720.10">
    <property type="entry name" value="endopeptidase domain like (from Nostoc punctiforme)"/>
    <property type="match status" value="1"/>
</dbReference>
<dbReference type="InterPro" id="IPR018337">
    <property type="entry name" value="Cell_wall/Cho-bd_repeat"/>
</dbReference>
<organism evidence="3 5">
    <name type="scientific">Enterocloster lavalensis</name>
    <dbReference type="NCBI Taxonomy" id="460384"/>
    <lineage>
        <taxon>Bacteria</taxon>
        <taxon>Bacillati</taxon>
        <taxon>Bacillota</taxon>
        <taxon>Clostridia</taxon>
        <taxon>Lachnospirales</taxon>
        <taxon>Lachnospiraceae</taxon>
        <taxon>Enterocloster</taxon>
    </lineage>
</organism>
<dbReference type="Pfam" id="PF01473">
    <property type="entry name" value="Choline_bind_1"/>
    <property type="match status" value="2"/>
</dbReference>
<accession>A0A1I0GL11</accession>
<keyword evidence="1" id="KW-0677">Repeat</keyword>
<evidence type="ECO:0000256" key="2">
    <source>
        <dbReference type="PROSITE-ProRule" id="PRU00591"/>
    </source>
</evidence>
<dbReference type="SUPFAM" id="SSF69360">
    <property type="entry name" value="Cell wall binding repeat"/>
    <property type="match status" value="1"/>
</dbReference>
<evidence type="ECO:0000313" key="4">
    <source>
        <dbReference type="EMBL" id="SEU05045.1"/>
    </source>
</evidence>
<gene>
    <name evidence="3" type="ORF">SAMN05216313_1125</name>
    <name evidence="4" type="ORF">SAMN05216313_12679</name>
</gene>
<evidence type="ECO:0000313" key="5">
    <source>
        <dbReference type="Proteomes" id="UP000198508"/>
    </source>
</evidence>
<evidence type="ECO:0000313" key="3">
    <source>
        <dbReference type="EMBL" id="SET70760.1"/>
    </source>
</evidence>
<feature type="repeat" description="Cell wall-binding" evidence="2">
    <location>
        <begin position="199"/>
        <end position="219"/>
    </location>
</feature>
<dbReference type="PROSITE" id="PS51170">
    <property type="entry name" value="CW"/>
    <property type="match status" value="1"/>
</dbReference>
<name>A0A1I0GL11_9FIRM</name>
<evidence type="ECO:0000256" key="1">
    <source>
        <dbReference type="ARBA" id="ARBA00022737"/>
    </source>
</evidence>
<dbReference type="RefSeq" id="WP_092364104.1">
    <property type="nucleotide sequence ID" value="NZ_FOIM01000012.1"/>
</dbReference>
<dbReference type="Gene3D" id="2.10.270.10">
    <property type="entry name" value="Cholin Binding"/>
    <property type="match status" value="1"/>
</dbReference>
<reference evidence="3" key="2">
    <citation type="submission" date="2016-10" db="EMBL/GenBank/DDBJ databases">
        <authorList>
            <person name="de Groot N.N."/>
        </authorList>
    </citation>
    <scope>NUCLEOTIDE SEQUENCE [LARGE SCALE GENOMIC DNA]</scope>
    <source>
        <strain evidence="3">NLAE-zl-G277</strain>
    </source>
</reference>